<feature type="binding site" evidence="9">
    <location>
        <position position="189"/>
    </location>
    <ligand>
        <name>Ca(2+)</name>
        <dbReference type="ChEBI" id="CHEBI:29108"/>
        <label>3</label>
    </ligand>
</feature>
<reference evidence="13" key="1">
    <citation type="submission" date="2025-08" db="UniProtKB">
        <authorList>
            <consortium name="RefSeq"/>
        </authorList>
    </citation>
    <scope>IDENTIFICATION</scope>
</reference>
<evidence type="ECO:0000259" key="11">
    <source>
        <dbReference type="SMART" id="SM00235"/>
    </source>
</evidence>
<dbReference type="AlphaFoldDB" id="A0A6P7TG68"/>
<dbReference type="InterPro" id="IPR021190">
    <property type="entry name" value="Pept_M10A"/>
</dbReference>
<comment type="cofactor">
    <cofactor evidence="9">
        <name>Zn(2+)</name>
        <dbReference type="ChEBI" id="CHEBI:29105"/>
    </cofactor>
    <text evidence="9">Binds 2 Zn(2+) ions per subunit.</text>
</comment>
<feature type="binding site" evidence="9">
    <location>
        <position position="211"/>
    </location>
    <ligand>
        <name>Ca(2+)</name>
        <dbReference type="ChEBI" id="CHEBI:29108"/>
        <label>3</label>
    </ligand>
</feature>
<feature type="binding site" evidence="9">
    <location>
        <position position="183"/>
    </location>
    <ligand>
        <name>Zn(2+)</name>
        <dbReference type="ChEBI" id="CHEBI:29105"/>
        <label>1</label>
    </ligand>
</feature>
<dbReference type="InterPro" id="IPR006026">
    <property type="entry name" value="Peptidase_Metallo"/>
</dbReference>
<dbReference type="Gene3D" id="3.40.390.10">
    <property type="entry name" value="Collagenase (Catalytic Domain)"/>
    <property type="match status" value="1"/>
</dbReference>
<dbReference type="PRINTS" id="PR00138">
    <property type="entry name" value="MATRIXIN"/>
</dbReference>
<keyword evidence="2" id="KW-0645">Protease</keyword>
<evidence type="ECO:0000256" key="5">
    <source>
        <dbReference type="ARBA" id="ARBA00022801"/>
    </source>
</evidence>
<feature type="binding site" evidence="9">
    <location>
        <position position="211"/>
    </location>
    <ligand>
        <name>Ca(2+)</name>
        <dbReference type="ChEBI" id="CHEBI:29108"/>
        <label>1</label>
    </ligand>
</feature>
<feature type="binding site" evidence="9">
    <location>
        <position position="181"/>
    </location>
    <ligand>
        <name>Zn(2+)</name>
        <dbReference type="ChEBI" id="CHEBI:29105"/>
        <label>1</label>
    </ligand>
</feature>
<feature type="binding site" evidence="9">
    <location>
        <position position="137"/>
    </location>
    <ligand>
        <name>Ca(2+)</name>
        <dbReference type="ChEBI" id="CHEBI:29108"/>
        <label>1</label>
    </ligand>
</feature>
<keyword evidence="6 9" id="KW-0862">Zinc</keyword>
<evidence type="ECO:0000313" key="13">
    <source>
        <dbReference type="RefSeq" id="XP_029648837.2"/>
    </source>
</evidence>
<feature type="binding site" evidence="9">
    <location>
        <position position="188"/>
    </location>
    <ligand>
        <name>Ca(2+)</name>
        <dbReference type="ChEBI" id="CHEBI:29108"/>
        <label>3</label>
    </ligand>
</feature>
<evidence type="ECO:0000256" key="7">
    <source>
        <dbReference type="ARBA" id="ARBA00023049"/>
    </source>
</evidence>
<evidence type="ECO:0000256" key="10">
    <source>
        <dbReference type="SAM" id="SignalP"/>
    </source>
</evidence>
<feature type="binding site" evidence="9">
    <location>
        <position position="196"/>
    </location>
    <ligand>
        <name>Zn(2+)</name>
        <dbReference type="ChEBI" id="CHEBI:29105"/>
        <label>1</label>
    </ligand>
</feature>
<keyword evidence="12" id="KW-1185">Reference proteome</keyword>
<dbReference type="Pfam" id="PF01471">
    <property type="entry name" value="PG_binding_1"/>
    <property type="match status" value="1"/>
</dbReference>
<dbReference type="InterPro" id="IPR001818">
    <property type="entry name" value="Pept_M10_metallopeptidase"/>
</dbReference>
<comment type="cofactor">
    <cofactor evidence="9">
        <name>Ca(2+)</name>
        <dbReference type="ChEBI" id="CHEBI:29108"/>
    </cofactor>
    <text evidence="9">Can bind about 5 Ca(2+) ions per subunit.</text>
</comment>
<feature type="binding site" evidence="9">
    <location>
        <position position="234"/>
    </location>
    <ligand>
        <name>Zn(2+)</name>
        <dbReference type="ChEBI" id="CHEBI:29105"/>
        <label>2</label>
        <note>catalytic</note>
    </ligand>
</feature>
<feature type="binding site" evidence="9">
    <location>
        <position position="295"/>
    </location>
    <ligand>
        <name>Ca(2+)</name>
        <dbReference type="ChEBI" id="CHEBI:29108"/>
        <label>4</label>
    </ligand>
</feature>
<feature type="active site" evidence="8">
    <location>
        <position position="225"/>
    </location>
</feature>
<feature type="binding site" evidence="9">
    <location>
        <position position="209"/>
    </location>
    <ligand>
        <name>Ca(2+)</name>
        <dbReference type="ChEBI" id="CHEBI:29108"/>
        <label>1</label>
    </ligand>
</feature>
<dbReference type="Proteomes" id="UP000515154">
    <property type="component" value="Linkage group LG20"/>
</dbReference>
<dbReference type="CDD" id="cd04278">
    <property type="entry name" value="ZnMc_MMP"/>
    <property type="match status" value="1"/>
</dbReference>
<keyword evidence="5" id="KW-0378">Hydrolase</keyword>
<gene>
    <name evidence="13" type="primary">LOC115222658</name>
</gene>
<organism evidence="12 13">
    <name type="scientific">Octopus sinensis</name>
    <name type="common">East Asian common octopus</name>
    <dbReference type="NCBI Taxonomy" id="2607531"/>
    <lineage>
        <taxon>Eukaryota</taxon>
        <taxon>Metazoa</taxon>
        <taxon>Spiralia</taxon>
        <taxon>Lophotrochozoa</taxon>
        <taxon>Mollusca</taxon>
        <taxon>Cephalopoda</taxon>
        <taxon>Coleoidea</taxon>
        <taxon>Octopodiformes</taxon>
        <taxon>Octopoda</taxon>
        <taxon>Incirrata</taxon>
        <taxon>Octopodidae</taxon>
        <taxon>Octopus</taxon>
    </lineage>
</organism>
<evidence type="ECO:0000256" key="9">
    <source>
        <dbReference type="PIRSR" id="PIRSR621190-2"/>
    </source>
</evidence>
<dbReference type="InterPro" id="IPR033739">
    <property type="entry name" value="M10A_MMP"/>
</dbReference>
<keyword evidence="7" id="KW-0482">Metalloprotease</keyword>
<dbReference type="GO" id="GO:0030198">
    <property type="term" value="P:extracellular matrix organization"/>
    <property type="evidence" value="ECO:0007669"/>
    <property type="project" value="TreeGrafter"/>
</dbReference>
<sequence length="385" mass="43717">MAGLTLTFYGFQLLVLFSFQFFNMGRCFGVEKSSESTNFTEADNNTDTRYYSYLRTYGYMPPEHSNEIYSIEKAVRDFQRFANIPITGKLDNRTKKAMQRRRCGVPDVSKFLANYRLSNHKWEKSQLTYKVLNYTNDIPVKMQRNNLTKIFKMWSDVIPLDFTELTAGAADIDVAFAEGDHGDNSNFDGKGGVLAHAFYPDNGNVHFDDAEEWSEIDFHSVALHEVGHAIGLDHSEDMDSVMAPFYKGPNSNLFLTGDDIDGAQAIYGKRPTSETTLPPTTTEMATSGDQVYEFDRFGSLKPGYHSISDTFHGSQYPSYVSAAAFDANKNTSYLFAEINENESSDVDYESDDDGDLHYNDADMFTEKQMKQLFDAESDVEFERFK</sequence>
<dbReference type="InterPro" id="IPR002477">
    <property type="entry name" value="Peptidoglycan-bd-like"/>
</dbReference>
<feature type="domain" description="Peptidase metallopeptidase" evidence="11">
    <location>
        <begin position="118"/>
        <end position="269"/>
    </location>
</feature>
<evidence type="ECO:0000313" key="12">
    <source>
        <dbReference type="Proteomes" id="UP000515154"/>
    </source>
</evidence>
<feature type="binding site" evidence="9">
    <location>
        <position position="228"/>
    </location>
    <ligand>
        <name>Zn(2+)</name>
        <dbReference type="ChEBI" id="CHEBI:29105"/>
        <label>2</label>
        <note>catalytic</note>
    </ligand>
</feature>
<protein>
    <submittedName>
        <fullName evidence="13">Matrilysin-like</fullName>
    </submittedName>
</protein>
<feature type="binding site" evidence="9">
    <location>
        <position position="171"/>
    </location>
    <ligand>
        <name>Ca(2+)</name>
        <dbReference type="ChEBI" id="CHEBI:29108"/>
        <label>2</label>
    </ligand>
</feature>
<keyword evidence="3 9" id="KW-0479">Metal-binding</keyword>
<evidence type="ECO:0000256" key="8">
    <source>
        <dbReference type="PIRSR" id="PIRSR621190-1"/>
    </source>
</evidence>
<dbReference type="SUPFAM" id="SSF55486">
    <property type="entry name" value="Metalloproteases ('zincins'), catalytic domain"/>
    <property type="match status" value="1"/>
</dbReference>
<dbReference type="GO" id="GO:0008270">
    <property type="term" value="F:zinc ion binding"/>
    <property type="evidence" value="ECO:0007669"/>
    <property type="project" value="InterPro"/>
</dbReference>
<dbReference type="Pfam" id="PF00413">
    <property type="entry name" value="Peptidase_M10"/>
    <property type="match status" value="1"/>
</dbReference>
<comment type="similarity">
    <text evidence="1">Belongs to the peptidase M10A family.</text>
</comment>
<dbReference type="GO" id="GO:0031012">
    <property type="term" value="C:extracellular matrix"/>
    <property type="evidence" value="ECO:0007669"/>
    <property type="project" value="InterPro"/>
</dbReference>
<evidence type="ECO:0000256" key="3">
    <source>
        <dbReference type="ARBA" id="ARBA00022723"/>
    </source>
</evidence>
<dbReference type="SMART" id="SM00235">
    <property type="entry name" value="ZnMc"/>
    <property type="match status" value="1"/>
</dbReference>
<evidence type="ECO:0000256" key="2">
    <source>
        <dbReference type="ARBA" id="ARBA00022670"/>
    </source>
</evidence>
<feature type="chain" id="PRO_5028885686" evidence="10">
    <location>
        <begin position="28"/>
        <end position="385"/>
    </location>
</feature>
<feature type="binding site" evidence="9">
    <location>
        <position position="224"/>
    </location>
    <ligand>
        <name>Zn(2+)</name>
        <dbReference type="ChEBI" id="CHEBI:29105"/>
        <label>2</label>
        <note>catalytic</note>
    </ligand>
</feature>
<accession>A0A6P7TG68</accession>
<dbReference type="RefSeq" id="XP_029648837.2">
    <property type="nucleotide sequence ID" value="XM_029792977.2"/>
</dbReference>
<dbReference type="InterPro" id="IPR036365">
    <property type="entry name" value="PGBD-like_sf"/>
</dbReference>
<keyword evidence="4 10" id="KW-0732">Signal</keyword>
<evidence type="ECO:0000256" key="6">
    <source>
        <dbReference type="ARBA" id="ARBA00022833"/>
    </source>
</evidence>
<feature type="binding site" evidence="9">
    <location>
        <position position="242"/>
    </location>
    <ligand>
        <name>Zn(2+)</name>
        <dbReference type="ChEBI" id="CHEBI:29105"/>
        <label>2</label>
        <note>catalytic</note>
    </ligand>
</feature>
<dbReference type="SUPFAM" id="SSF47090">
    <property type="entry name" value="PGBD-like"/>
    <property type="match status" value="1"/>
</dbReference>
<name>A0A6P7TG68_9MOLL</name>
<dbReference type="GO" id="GO:0004222">
    <property type="term" value="F:metalloendopeptidase activity"/>
    <property type="evidence" value="ECO:0007669"/>
    <property type="project" value="InterPro"/>
</dbReference>
<proteinExistence type="inferred from homology"/>
<dbReference type="GO" id="GO:0030574">
    <property type="term" value="P:collagen catabolic process"/>
    <property type="evidence" value="ECO:0007669"/>
    <property type="project" value="TreeGrafter"/>
</dbReference>
<dbReference type="InterPro" id="IPR024079">
    <property type="entry name" value="MetalloPept_cat_dom_sf"/>
</dbReference>
<dbReference type="GO" id="GO:0006508">
    <property type="term" value="P:proteolysis"/>
    <property type="evidence" value="ECO:0007669"/>
    <property type="project" value="UniProtKB-KW"/>
</dbReference>
<evidence type="ECO:0000256" key="4">
    <source>
        <dbReference type="ARBA" id="ARBA00022729"/>
    </source>
</evidence>
<feature type="binding site" evidence="9">
    <location>
        <position position="206"/>
    </location>
    <ligand>
        <name>Zn(2+)</name>
        <dbReference type="ChEBI" id="CHEBI:29105"/>
        <label>1</label>
    </ligand>
</feature>
<dbReference type="KEGG" id="osn:115222658"/>
<keyword evidence="9" id="KW-0106">Calcium</keyword>
<dbReference type="PANTHER" id="PTHR10201">
    <property type="entry name" value="MATRIX METALLOPROTEINASE"/>
    <property type="match status" value="1"/>
</dbReference>
<evidence type="ECO:0000256" key="1">
    <source>
        <dbReference type="ARBA" id="ARBA00010370"/>
    </source>
</evidence>
<dbReference type="PANTHER" id="PTHR10201:SF291">
    <property type="entry name" value="MATRIX METALLOPROTEINASE 1, ISOFORM C-RELATED"/>
    <property type="match status" value="1"/>
</dbReference>
<dbReference type="GO" id="GO:0005615">
    <property type="term" value="C:extracellular space"/>
    <property type="evidence" value="ECO:0007669"/>
    <property type="project" value="TreeGrafter"/>
</dbReference>
<feature type="binding site" description="in inhibited form" evidence="9">
    <location>
        <position position="103"/>
    </location>
    <ligand>
        <name>Zn(2+)</name>
        <dbReference type="ChEBI" id="CHEBI:29105"/>
        <label>2</label>
        <note>catalytic</note>
    </ligand>
</feature>
<feature type="binding site" evidence="9">
    <location>
        <position position="208"/>
    </location>
    <ligand>
        <name>Ca(2+)</name>
        <dbReference type="ChEBI" id="CHEBI:29108"/>
        <label>3</label>
    </ligand>
</feature>
<feature type="signal peptide" evidence="10">
    <location>
        <begin position="1"/>
        <end position="27"/>
    </location>
</feature>